<evidence type="ECO:0000313" key="1">
    <source>
        <dbReference type="EMBL" id="KAF6162530.1"/>
    </source>
</evidence>
<dbReference type="EMBL" id="JACGCM010001019">
    <property type="protein sequence ID" value="KAF6162530.1"/>
    <property type="molecule type" value="Genomic_DNA"/>
</dbReference>
<dbReference type="Proteomes" id="UP000541444">
    <property type="component" value="Unassembled WGS sequence"/>
</dbReference>
<name>A0A7J7N675_9MAGN</name>
<comment type="caution">
    <text evidence="1">The sequence shown here is derived from an EMBL/GenBank/DDBJ whole genome shotgun (WGS) entry which is preliminary data.</text>
</comment>
<protein>
    <recommendedName>
        <fullName evidence="3">Transposase MuDR plant domain-containing protein</fullName>
    </recommendedName>
</protein>
<evidence type="ECO:0008006" key="3">
    <source>
        <dbReference type="Google" id="ProtNLM"/>
    </source>
</evidence>
<keyword evidence="2" id="KW-1185">Reference proteome</keyword>
<evidence type="ECO:0000313" key="2">
    <source>
        <dbReference type="Proteomes" id="UP000541444"/>
    </source>
</evidence>
<dbReference type="AlphaFoldDB" id="A0A7J7N675"/>
<proteinExistence type="predicted"/>
<gene>
    <name evidence="1" type="ORF">GIB67_003076</name>
</gene>
<accession>A0A7J7N675</accession>
<organism evidence="1 2">
    <name type="scientific">Kingdonia uniflora</name>
    <dbReference type="NCBI Taxonomy" id="39325"/>
    <lineage>
        <taxon>Eukaryota</taxon>
        <taxon>Viridiplantae</taxon>
        <taxon>Streptophyta</taxon>
        <taxon>Embryophyta</taxon>
        <taxon>Tracheophyta</taxon>
        <taxon>Spermatophyta</taxon>
        <taxon>Magnoliopsida</taxon>
        <taxon>Ranunculales</taxon>
        <taxon>Circaeasteraceae</taxon>
        <taxon>Kingdonia</taxon>
    </lineage>
</organism>
<reference evidence="1 2" key="1">
    <citation type="journal article" date="2020" name="IScience">
        <title>Genome Sequencing of the Endangered Kingdonia uniflora (Circaeasteraceae, Ranunculales) Reveals Potential Mechanisms of Evolutionary Specialization.</title>
        <authorList>
            <person name="Sun Y."/>
            <person name="Deng T."/>
            <person name="Zhang A."/>
            <person name="Moore M.J."/>
            <person name="Landis J.B."/>
            <person name="Lin N."/>
            <person name="Zhang H."/>
            <person name="Zhang X."/>
            <person name="Huang J."/>
            <person name="Zhang X."/>
            <person name="Sun H."/>
            <person name="Wang H."/>
        </authorList>
    </citation>
    <scope>NUCLEOTIDE SEQUENCE [LARGE SCALE GENOMIC DNA]</scope>
    <source>
        <strain evidence="1">TB1705</strain>
        <tissue evidence="1">Leaf</tissue>
    </source>
</reference>
<sequence length="145" mass="17154">MLTKLLLSIELEPIIGQTKSSAKFRFEPQPEQVKDFLDFWFKSTVYTEDPFDFNKEFNIGDLYRDRINHKNHIGAYAVVNKFIIEHVLNNEYKIMVRYKSHKCSWRIYAIRLLGFPLFKVSTYCSVHTCIRVETEGGRAYKVTCD</sequence>